<gene>
    <name evidence="6" type="ORF">BRAFLDRAFT_69746</name>
</gene>
<dbReference type="PROSITE" id="PS00214">
    <property type="entry name" value="FABP"/>
    <property type="match status" value="1"/>
</dbReference>
<dbReference type="AlphaFoldDB" id="C3Y8A9"/>
<feature type="region of interest" description="Disordered" evidence="3">
    <location>
        <begin position="34"/>
        <end position="63"/>
    </location>
</feature>
<feature type="compositionally biased region" description="Polar residues" evidence="3">
    <location>
        <begin position="54"/>
        <end position="63"/>
    </location>
</feature>
<dbReference type="PANTHER" id="PTHR11955">
    <property type="entry name" value="FATTY ACID BINDING PROTEIN"/>
    <property type="match status" value="1"/>
</dbReference>
<keyword evidence="2" id="KW-0813">Transport</keyword>
<accession>C3Y8A9</accession>
<dbReference type="Gene3D" id="2.40.128.20">
    <property type="match status" value="2"/>
</dbReference>
<dbReference type="EMBL" id="GG666491">
    <property type="protein sequence ID" value="EEN63346.1"/>
    <property type="molecule type" value="Genomic_DNA"/>
</dbReference>
<reference evidence="6" key="1">
    <citation type="journal article" date="2008" name="Nature">
        <title>The amphioxus genome and the evolution of the chordate karyotype.</title>
        <authorList>
            <consortium name="US DOE Joint Genome Institute (JGI-PGF)"/>
            <person name="Putnam N.H."/>
            <person name="Butts T."/>
            <person name="Ferrier D.E.K."/>
            <person name="Furlong R.F."/>
            <person name="Hellsten U."/>
            <person name="Kawashima T."/>
            <person name="Robinson-Rechavi M."/>
            <person name="Shoguchi E."/>
            <person name="Terry A."/>
            <person name="Yu J.-K."/>
            <person name="Benito-Gutierrez E.L."/>
            <person name="Dubchak I."/>
            <person name="Garcia-Fernandez J."/>
            <person name="Gibson-Brown J.J."/>
            <person name="Grigoriev I.V."/>
            <person name="Horton A.C."/>
            <person name="de Jong P.J."/>
            <person name="Jurka J."/>
            <person name="Kapitonov V.V."/>
            <person name="Kohara Y."/>
            <person name="Kuroki Y."/>
            <person name="Lindquist E."/>
            <person name="Lucas S."/>
            <person name="Osoegawa K."/>
            <person name="Pennacchio L.A."/>
            <person name="Salamov A.A."/>
            <person name="Satou Y."/>
            <person name="Sauka-Spengler T."/>
            <person name="Schmutz J."/>
            <person name="Shin-I T."/>
            <person name="Toyoda A."/>
            <person name="Bronner-Fraser M."/>
            <person name="Fujiyama A."/>
            <person name="Holland L.Z."/>
            <person name="Holland P.W.H."/>
            <person name="Satoh N."/>
            <person name="Rokhsar D.S."/>
        </authorList>
    </citation>
    <scope>NUCLEOTIDE SEQUENCE [LARGE SCALE GENOMIC DNA]</scope>
    <source>
        <strain evidence="6">S238N-H82</strain>
        <tissue evidence="6">Testes</tissue>
    </source>
</reference>
<dbReference type="InParanoid" id="C3Y8A9"/>
<evidence type="ECO:0000313" key="6">
    <source>
        <dbReference type="EMBL" id="EEN63346.1"/>
    </source>
</evidence>
<proteinExistence type="inferred from homology"/>
<dbReference type="PRINTS" id="PR00178">
    <property type="entry name" value="FATTYACIDBP"/>
</dbReference>
<dbReference type="GO" id="GO:0008289">
    <property type="term" value="F:lipid binding"/>
    <property type="evidence" value="ECO:0007669"/>
    <property type="project" value="InterPro"/>
</dbReference>
<sequence>MWRTLLRRFTGLLLILTAVAFLVIGLQEPRHGPRLKAHFGAQRPRNGTEGPRPSTHTNQSKMTTDFNGKWKLVESENFDAYLQAVGVNFMIRQLAKAATPRQEVQQNGDNFVIKSSGLQTKVTNFTIGEEFEDDSPIGKVKVNISKMTTDFNGKWKLVENSENFDAYLQAVGVNFIIRQLAKAETQRQEIQQNGDNFVVKSSGLQTKVTNFTIGEEFEDDSPIGKVKCTITWKDGKLHTSIEGPRGHMWSERELREDGRCYLTMSAPNGTTAVRIFARDE</sequence>
<organism>
    <name type="scientific">Branchiostoma floridae</name>
    <name type="common">Florida lancelet</name>
    <name type="synonym">Amphioxus</name>
    <dbReference type="NCBI Taxonomy" id="7739"/>
    <lineage>
        <taxon>Eukaryota</taxon>
        <taxon>Metazoa</taxon>
        <taxon>Chordata</taxon>
        <taxon>Cephalochordata</taxon>
        <taxon>Leptocardii</taxon>
        <taxon>Amphioxiformes</taxon>
        <taxon>Branchiostomatidae</taxon>
        <taxon>Branchiostoma</taxon>
    </lineage>
</organism>
<dbReference type="InterPro" id="IPR031259">
    <property type="entry name" value="ILBP"/>
</dbReference>
<feature type="signal peptide" evidence="4">
    <location>
        <begin position="1"/>
        <end position="20"/>
    </location>
</feature>
<keyword evidence="4" id="KW-0732">Signal</keyword>
<dbReference type="Pfam" id="PF00061">
    <property type="entry name" value="Lipocalin"/>
    <property type="match status" value="2"/>
</dbReference>
<evidence type="ECO:0000256" key="2">
    <source>
        <dbReference type="RuleBase" id="RU003696"/>
    </source>
</evidence>
<dbReference type="InterPro" id="IPR012674">
    <property type="entry name" value="Calycin"/>
</dbReference>
<name>C3Y8A9_BRAFL</name>
<feature type="domain" description="Cytosolic fatty-acid binding proteins" evidence="5">
    <location>
        <begin position="68"/>
        <end position="85"/>
    </location>
</feature>
<evidence type="ECO:0000256" key="4">
    <source>
        <dbReference type="SAM" id="SignalP"/>
    </source>
</evidence>
<dbReference type="InterPro" id="IPR000566">
    <property type="entry name" value="Lipocln_cytosolic_FA-bd_dom"/>
</dbReference>
<protein>
    <recommendedName>
        <fullName evidence="5">Cytosolic fatty-acid binding proteins domain-containing protein</fullName>
    </recommendedName>
</protein>
<evidence type="ECO:0000256" key="1">
    <source>
        <dbReference type="ARBA" id="ARBA00008390"/>
    </source>
</evidence>
<evidence type="ECO:0000259" key="5">
    <source>
        <dbReference type="PROSITE" id="PS00214"/>
    </source>
</evidence>
<dbReference type="InterPro" id="IPR000463">
    <property type="entry name" value="Fatty_acid-bd"/>
</dbReference>
<dbReference type="eggNOG" id="KOG4015">
    <property type="taxonomic scope" value="Eukaryota"/>
</dbReference>
<evidence type="ECO:0000256" key="3">
    <source>
        <dbReference type="SAM" id="MobiDB-lite"/>
    </source>
</evidence>
<dbReference type="CDD" id="cd00742">
    <property type="entry name" value="FABP"/>
    <property type="match status" value="1"/>
</dbReference>
<comment type="similarity">
    <text evidence="1 2">Belongs to the calycin superfamily. Fatty-acid binding protein (FABP) family.</text>
</comment>
<feature type="chain" id="PRO_5002933504" description="Cytosolic fatty-acid binding proteins domain-containing protein" evidence="4">
    <location>
        <begin position="21"/>
        <end position="280"/>
    </location>
</feature>
<dbReference type="SUPFAM" id="SSF50814">
    <property type="entry name" value="Lipocalins"/>
    <property type="match status" value="2"/>
</dbReference>